<evidence type="ECO:0000313" key="7">
    <source>
        <dbReference type="Proteomes" id="UP000248079"/>
    </source>
</evidence>
<dbReference type="AlphaFoldDB" id="A0A2V4A483"/>
<evidence type="ECO:0000256" key="3">
    <source>
        <dbReference type="ARBA" id="ARBA00022825"/>
    </source>
</evidence>
<dbReference type="GO" id="GO:0004252">
    <property type="term" value="F:serine-type endopeptidase activity"/>
    <property type="evidence" value="ECO:0007669"/>
    <property type="project" value="InterPro"/>
</dbReference>
<dbReference type="OrthoDB" id="9801421at2"/>
<gene>
    <name evidence="6" type="ORF">DF185_01020</name>
</gene>
<evidence type="ECO:0000313" key="6">
    <source>
        <dbReference type="EMBL" id="PXY02707.1"/>
    </source>
</evidence>
<sequence>MKRNYLILFIFVVALVSCEPAKEKITVPSYSIEQFYKNISVSGGSFSSDKSKLLVSSNETGIYNLFEIPVDGSAQKQLTSSTKESYFAISYFPNSDKVLFSADQGGNENNHIYMRDEEGNITDLTPFENAKASFWGWDRDEKSFFFQSNKRNPKFMDLYQVSVESILKGKPNHKLIYTNNDGFDVEAKSKNNRYLALTQSLTTTNNEMYLYDRRTGKRTHISEHFGDATYNPQFFSLDNKYLYYLCNEDSDFVYLNKYDIETGEKSLVYKTNWDVWYAYHSYNETFRIIGINEDGKTNIKVVEIATGKEVQLPKIPGADIKSISLTKDEQRGRLVVGTSVSPNNIYVFDMGDKEAKQLTNTLNPEIDPANLVEAEVVRYESFDGLPIPAIYYQPKVASADNKVPALVWVHGGPGGQSRVGYFSLIQYMVNQGYAVLAVNNRGSSGYGKKFFAMDDKKHGDVDLKDCIWGKKFLINTGVVDPDKIGIIGGSYGGYMTMAALTYTPDEFKAGVNIFGVTNWLRTLKSIPPYWESFRKALYAEMGDPTTQDSVALYNKSPLFFADKVTKPLMVLQGANDVRVLQVESDEIVEAVKKNNVPVEYIVFPDEGHGFRKKENEIKGYGQIVTFLDKYLKEKKDQKE</sequence>
<evidence type="ECO:0000256" key="2">
    <source>
        <dbReference type="ARBA" id="ARBA00022801"/>
    </source>
</evidence>
<dbReference type="Gene3D" id="2.120.10.30">
    <property type="entry name" value="TolB, C-terminal domain"/>
    <property type="match status" value="1"/>
</dbReference>
<dbReference type="InterPro" id="IPR023302">
    <property type="entry name" value="Pept_S9A_N"/>
</dbReference>
<dbReference type="GO" id="GO:0006508">
    <property type="term" value="P:proteolysis"/>
    <property type="evidence" value="ECO:0007669"/>
    <property type="project" value="UniProtKB-KW"/>
</dbReference>
<keyword evidence="1" id="KW-0645">Protease</keyword>
<reference evidence="6 7" key="1">
    <citation type="submission" date="2018-05" db="EMBL/GenBank/DDBJ databases">
        <title>Marinifilum breve JC075T sp. nov., a marine bacterium isolated from Yongle Blue Hole in the South China Sea.</title>
        <authorList>
            <person name="Fu T."/>
        </authorList>
    </citation>
    <scope>NUCLEOTIDE SEQUENCE [LARGE SCALE GENOMIC DNA]</scope>
    <source>
        <strain evidence="6 7">JC075</strain>
    </source>
</reference>
<dbReference type="PANTHER" id="PTHR42776">
    <property type="entry name" value="SERINE PEPTIDASE S9 FAMILY MEMBER"/>
    <property type="match status" value="1"/>
</dbReference>
<feature type="domain" description="Peptidase S9A N-terminal" evidence="5">
    <location>
        <begin position="93"/>
        <end position="359"/>
    </location>
</feature>
<feature type="domain" description="Peptidase S9 prolyl oligopeptidase catalytic" evidence="4">
    <location>
        <begin position="424"/>
        <end position="633"/>
    </location>
</feature>
<dbReference type="EMBL" id="QFLI01000001">
    <property type="protein sequence ID" value="PXY02707.1"/>
    <property type="molecule type" value="Genomic_DNA"/>
</dbReference>
<dbReference type="InterPro" id="IPR011042">
    <property type="entry name" value="6-blade_b-propeller_TolB-like"/>
</dbReference>
<dbReference type="Pfam" id="PF02897">
    <property type="entry name" value="Peptidase_S9_N"/>
    <property type="match status" value="1"/>
</dbReference>
<dbReference type="InterPro" id="IPR002470">
    <property type="entry name" value="Peptidase_S9A"/>
</dbReference>
<dbReference type="PRINTS" id="PR00862">
    <property type="entry name" value="PROLIGOPTASE"/>
</dbReference>
<keyword evidence="7" id="KW-1185">Reference proteome</keyword>
<keyword evidence="3" id="KW-0720">Serine protease</keyword>
<dbReference type="Pfam" id="PF00326">
    <property type="entry name" value="Peptidase_S9"/>
    <property type="match status" value="1"/>
</dbReference>
<proteinExistence type="predicted"/>
<dbReference type="PROSITE" id="PS51257">
    <property type="entry name" value="PROKAR_LIPOPROTEIN"/>
    <property type="match status" value="1"/>
</dbReference>
<evidence type="ECO:0000259" key="4">
    <source>
        <dbReference type="Pfam" id="PF00326"/>
    </source>
</evidence>
<dbReference type="InterPro" id="IPR001375">
    <property type="entry name" value="Peptidase_S9_cat"/>
</dbReference>
<comment type="caution">
    <text evidence="6">The sequence shown here is derived from an EMBL/GenBank/DDBJ whole genome shotgun (WGS) entry which is preliminary data.</text>
</comment>
<keyword evidence="2" id="KW-0378">Hydrolase</keyword>
<evidence type="ECO:0000259" key="5">
    <source>
        <dbReference type="Pfam" id="PF02897"/>
    </source>
</evidence>
<dbReference type="Proteomes" id="UP000248079">
    <property type="component" value="Unassembled WGS sequence"/>
</dbReference>
<evidence type="ECO:0000256" key="1">
    <source>
        <dbReference type="ARBA" id="ARBA00022670"/>
    </source>
</evidence>
<organism evidence="6 7">
    <name type="scientific">Marinifilum breve</name>
    <dbReference type="NCBI Taxonomy" id="2184082"/>
    <lineage>
        <taxon>Bacteria</taxon>
        <taxon>Pseudomonadati</taxon>
        <taxon>Bacteroidota</taxon>
        <taxon>Bacteroidia</taxon>
        <taxon>Marinilabiliales</taxon>
        <taxon>Marinifilaceae</taxon>
    </lineage>
</organism>
<name>A0A2V4A483_9BACT</name>
<dbReference type="SUPFAM" id="SSF53474">
    <property type="entry name" value="alpha/beta-Hydrolases"/>
    <property type="match status" value="1"/>
</dbReference>
<accession>A0A2V4A483</accession>
<dbReference type="Gene3D" id="3.40.50.1820">
    <property type="entry name" value="alpha/beta hydrolase"/>
    <property type="match status" value="1"/>
</dbReference>
<dbReference type="RefSeq" id="WP_110358866.1">
    <property type="nucleotide sequence ID" value="NZ_QFLI01000001.1"/>
</dbReference>
<dbReference type="PANTHER" id="PTHR42776:SF27">
    <property type="entry name" value="DIPEPTIDYL PEPTIDASE FAMILY MEMBER 6"/>
    <property type="match status" value="1"/>
</dbReference>
<dbReference type="InterPro" id="IPR029058">
    <property type="entry name" value="AB_hydrolase_fold"/>
</dbReference>
<dbReference type="SUPFAM" id="SSF82171">
    <property type="entry name" value="DPP6 N-terminal domain-like"/>
    <property type="match status" value="1"/>
</dbReference>
<protein>
    <submittedName>
        <fullName evidence="6">S9 family peptidase</fullName>
    </submittedName>
</protein>